<dbReference type="Proteomes" id="UP000249495">
    <property type="component" value="Chromosome 1"/>
</dbReference>
<dbReference type="GO" id="GO:0008982">
    <property type="term" value="F:protein-N(PI)-phosphohistidine-sugar phosphotransferase activity"/>
    <property type="evidence" value="ECO:0007669"/>
    <property type="project" value="InterPro"/>
</dbReference>
<dbReference type="PROSITE" id="PS51099">
    <property type="entry name" value="PTS_EIIB_TYPE_2"/>
    <property type="match status" value="1"/>
</dbReference>
<gene>
    <name evidence="6" type="primary">licR_3</name>
    <name evidence="6" type="ORF">NCTC12278_01776</name>
</gene>
<dbReference type="RefSeq" id="WP_018030550.1">
    <property type="nucleotide sequence ID" value="NZ_LS483343.1"/>
</dbReference>
<keyword evidence="3" id="KW-0804">Transcription</keyword>
<dbReference type="STRING" id="1123303.GCA_000372425_01228"/>
<organism evidence="6 7">
    <name type="scientific">Streptococcus ferus</name>
    <dbReference type="NCBI Taxonomy" id="1345"/>
    <lineage>
        <taxon>Bacteria</taxon>
        <taxon>Bacillati</taxon>
        <taxon>Bacillota</taxon>
        <taxon>Bacilli</taxon>
        <taxon>Lactobacillales</taxon>
        <taxon>Streptococcaceae</taxon>
        <taxon>Streptococcus</taxon>
    </lineage>
</organism>
<protein>
    <submittedName>
        <fullName evidence="6">Transcriptional antiterminator</fullName>
    </submittedName>
</protein>
<evidence type="ECO:0000256" key="1">
    <source>
        <dbReference type="ARBA" id="ARBA00022737"/>
    </source>
</evidence>
<dbReference type="InterPro" id="IPR036388">
    <property type="entry name" value="WH-like_DNA-bd_sf"/>
</dbReference>
<dbReference type="Gene3D" id="1.10.1790.10">
    <property type="entry name" value="PRD domain"/>
    <property type="match status" value="1"/>
</dbReference>
<dbReference type="PANTHER" id="PTHR30185">
    <property type="entry name" value="CRYPTIC BETA-GLUCOSIDE BGL OPERON ANTITERMINATOR"/>
    <property type="match status" value="1"/>
</dbReference>
<evidence type="ECO:0000313" key="6">
    <source>
        <dbReference type="EMBL" id="SQF41177.1"/>
    </source>
</evidence>
<dbReference type="OrthoDB" id="369398at2"/>
<reference evidence="6 7" key="1">
    <citation type="submission" date="2018-06" db="EMBL/GenBank/DDBJ databases">
        <authorList>
            <consortium name="Pathogen Informatics"/>
            <person name="Doyle S."/>
        </authorList>
    </citation>
    <scope>NUCLEOTIDE SEQUENCE [LARGE SCALE GENOMIC DNA]</scope>
    <source>
        <strain evidence="6 7">NCTC12278</strain>
    </source>
</reference>
<dbReference type="KEGG" id="sfer:NCTC12278_01776"/>
<dbReference type="PANTHER" id="PTHR30185:SF18">
    <property type="entry name" value="TRANSCRIPTIONAL REGULATOR MTLR"/>
    <property type="match status" value="1"/>
</dbReference>
<dbReference type="Pfam" id="PF00874">
    <property type="entry name" value="PRD"/>
    <property type="match status" value="1"/>
</dbReference>
<evidence type="ECO:0000259" key="4">
    <source>
        <dbReference type="PROSITE" id="PS51099"/>
    </source>
</evidence>
<dbReference type="GO" id="GO:0006355">
    <property type="term" value="P:regulation of DNA-templated transcription"/>
    <property type="evidence" value="ECO:0007669"/>
    <property type="project" value="InterPro"/>
</dbReference>
<accession>A0A2X3W6M7</accession>
<name>A0A2X3W6M7_9STRE</name>
<dbReference type="CDD" id="cd05568">
    <property type="entry name" value="PTS_IIB_bgl_like"/>
    <property type="match status" value="1"/>
</dbReference>
<sequence>MIILDRNSYDLLSYVIKLDKPETVMAISRVLGQSRRKVYYHLDKINEALPAKVPKIISYPRVGILLSDCQKEACRDLLADLDDYSYVMSVAERMLLSVLYIAISDKRVTIEKLMKLNDVSRNTILNDLNDIRQSLDEEPLNITLQVTKSRGYYLECHPLTKIQFLNKLLHDTYRNHTTNFVLLIRSKLAQFADTSLYFSEALLDFLTQQLQSSPKILGKKINPKDIQLMAETLPYHLLGYRNLHLSETEKMDLRREFYLIRQRKEFEFAQDIVAKLEKKFTFVLDDIETSLMTVLLLSYRKDKDSHLESHDYDEMRKTIKTFVSYLETTYQIRFKHRQSLLNQLLTHCKALIFRKTFGILANNPLTEQIKEKYAAIFNMMKSSVGILEEAWYIKMNDDDIAYLAVHIGGELRHNEGKPTAPAKLVLVSDDGIGMQKLLIQQCQKYLPHSNIEAVLTTEQFLSVRDILDANLILSTNDHLETDFPALFVHSILTDDDIIKLIRFAKQHSQSGHDDFTQKLEHFIHQYVKDEKDCYVLKNKIERLINEELLYDRELGVDDGAAG</sequence>
<dbReference type="EMBL" id="LS483343">
    <property type="protein sequence ID" value="SQF41177.1"/>
    <property type="molecule type" value="Genomic_DNA"/>
</dbReference>
<dbReference type="SUPFAM" id="SSF63520">
    <property type="entry name" value="PTS-regulatory domain, PRD"/>
    <property type="match status" value="1"/>
</dbReference>
<dbReference type="InterPro" id="IPR011608">
    <property type="entry name" value="PRD"/>
</dbReference>
<dbReference type="InterPro" id="IPR036634">
    <property type="entry name" value="PRD_sf"/>
</dbReference>
<feature type="domain" description="PRD" evidence="5">
    <location>
        <begin position="310"/>
        <end position="417"/>
    </location>
</feature>
<dbReference type="GO" id="GO:0009401">
    <property type="term" value="P:phosphoenolpyruvate-dependent sugar phosphotransferase system"/>
    <property type="evidence" value="ECO:0007669"/>
    <property type="project" value="InterPro"/>
</dbReference>
<keyword evidence="2" id="KW-0805">Transcription regulation</keyword>
<dbReference type="Gene3D" id="1.10.10.10">
    <property type="entry name" value="Winged helix-like DNA-binding domain superfamily/Winged helix DNA-binding domain"/>
    <property type="match status" value="1"/>
</dbReference>
<evidence type="ECO:0000313" key="7">
    <source>
        <dbReference type="Proteomes" id="UP000249495"/>
    </source>
</evidence>
<evidence type="ECO:0000256" key="2">
    <source>
        <dbReference type="ARBA" id="ARBA00023015"/>
    </source>
</evidence>
<dbReference type="AlphaFoldDB" id="A0A2X3W6M7"/>
<feature type="domain" description="PTS EIIB type-2" evidence="4">
    <location>
        <begin position="422"/>
        <end position="512"/>
    </location>
</feature>
<dbReference type="InterPro" id="IPR013011">
    <property type="entry name" value="PTS_EIIB_2"/>
</dbReference>
<evidence type="ECO:0000256" key="3">
    <source>
        <dbReference type="ARBA" id="ARBA00023163"/>
    </source>
</evidence>
<keyword evidence="7" id="KW-1185">Reference proteome</keyword>
<keyword evidence="1" id="KW-0677">Repeat</keyword>
<feature type="domain" description="PRD" evidence="5">
    <location>
        <begin position="197"/>
        <end position="306"/>
    </location>
</feature>
<evidence type="ECO:0000259" key="5">
    <source>
        <dbReference type="PROSITE" id="PS51372"/>
    </source>
</evidence>
<dbReference type="InterPro" id="IPR050661">
    <property type="entry name" value="BglG_antiterminators"/>
</dbReference>
<dbReference type="PROSITE" id="PS51372">
    <property type="entry name" value="PRD_2"/>
    <property type="match status" value="2"/>
</dbReference>
<proteinExistence type="predicted"/>